<dbReference type="EMBL" id="MLJW01001228">
    <property type="protein sequence ID" value="OIQ79360.1"/>
    <property type="molecule type" value="Genomic_DNA"/>
</dbReference>
<feature type="domain" description="DUF7455" evidence="1">
    <location>
        <begin position="12"/>
        <end position="63"/>
    </location>
</feature>
<dbReference type="AlphaFoldDB" id="A0A1J5Q7I6"/>
<evidence type="ECO:0000313" key="2">
    <source>
        <dbReference type="EMBL" id="OIQ79360.1"/>
    </source>
</evidence>
<organism evidence="2">
    <name type="scientific">mine drainage metagenome</name>
    <dbReference type="NCBI Taxonomy" id="410659"/>
    <lineage>
        <taxon>unclassified sequences</taxon>
        <taxon>metagenomes</taxon>
        <taxon>ecological metagenomes</taxon>
    </lineage>
</organism>
<gene>
    <name evidence="2" type="ORF">GALL_389060</name>
</gene>
<reference evidence="2" key="1">
    <citation type="submission" date="2016-10" db="EMBL/GenBank/DDBJ databases">
        <title>Sequence of Gallionella enrichment culture.</title>
        <authorList>
            <person name="Poehlein A."/>
            <person name="Muehling M."/>
            <person name="Daniel R."/>
        </authorList>
    </citation>
    <scope>NUCLEOTIDE SEQUENCE</scope>
</reference>
<dbReference type="Pfam" id="PF24254">
    <property type="entry name" value="DUF7455"/>
    <property type="match status" value="1"/>
</dbReference>
<protein>
    <recommendedName>
        <fullName evidence="1">DUF7455 domain-containing protein</fullName>
    </recommendedName>
</protein>
<accession>A0A1J5Q7I6</accession>
<comment type="caution">
    <text evidence="2">The sequence shown here is derived from an EMBL/GenBank/DDBJ whole genome shotgun (WGS) entry which is preliminary data.</text>
</comment>
<proteinExistence type="predicted"/>
<name>A0A1J5Q7I6_9ZZZZ</name>
<sequence>MTEELTVAPLAIVDRCDRCGAQAFVRAILPSGRELLFCGHHAKEYSGGLKSAAASIQDETARISQ</sequence>
<evidence type="ECO:0000259" key="1">
    <source>
        <dbReference type="Pfam" id="PF24254"/>
    </source>
</evidence>
<dbReference type="InterPro" id="IPR055878">
    <property type="entry name" value="DUF7455"/>
</dbReference>